<dbReference type="Pfam" id="PF07715">
    <property type="entry name" value="Plug"/>
    <property type="match status" value="1"/>
</dbReference>
<keyword evidence="14" id="KW-1185">Reference proteome</keyword>
<evidence type="ECO:0000259" key="11">
    <source>
        <dbReference type="Pfam" id="PF00593"/>
    </source>
</evidence>
<feature type="domain" description="TonB-dependent receptor plug" evidence="12">
    <location>
        <begin position="231"/>
        <end position="345"/>
    </location>
</feature>
<dbReference type="InterPro" id="IPR036942">
    <property type="entry name" value="Beta-barrel_TonB_sf"/>
</dbReference>
<sequence length="1193" mass="131849">MVKIYRTLYFKCMRITFIIICIQLCCSALLLANTSNAQNITIDVRNVNIKQLFKTIEKQASVSFVCDDKLLEGLPELTLKVNNTPLAQVLSQIEKQVPLRFKQAGTLIGVTAIKSEKKSATEHLTPAAKDDKLIAARDITGLVTDTTGMPINGATIKVQNSTNVTITDSNGRFKLLNVQDDAVIVVSFIGYKTEIAAIKTLSNPITVVLHTASSQLSQVAVVSTGYQSLPKERATGSFDQIDNTLLNRRVSTNIIDRIDGVASGLFVSGLANITAIATQPSGKNSGITIRGVSTFMASTQPLIVVDNFPYEGEINNLNPNDIENITILKDAAAASIWGARSGNGVIVITTKKGKLNQKMKVEFNSTLTVINKPDLFYAKNFLDPKSYIGVEQYLFNQGYFDPLISDYVYNPALSPAVGILAQQRAGNITSSDAASQLNTLSQYDVRNDYAKYIYQKAVNQQYSLGIRGGGKDMTYQLSIGQDNDRNTLVRNGYNRTTINSTNTYSVTKNLELSAGINYSQNTTLLNNSVGFGTLSGNGYPYGNVIPYDRLADANGNPLAIPYIYNDAYIKIIKSQGLMDWSYSPLNELRLGDNNTKVSDILLKAGATYKFIPQLSAQINYQNEREIIQGTNDQSQESYYTRNLINEFGSYNSSTGVTTYNFPLGGILTLSNANWYINSLRAQLNYDQDFKKSSLTAIGGAEIREFRTEAFTRVSYGYNKDFGTTVGNLNYGQFYPMNPAGSGYIPQTDGNIVGTLNRYVSYYANAAYSYDNKYTLTLSGREDGTNLFGAKTNDKITPMWSAGLGWDISKESFYILKWLPYLRFRSTYGYNGNTYQNGSAYLSAVYVTDSSTGATSLGKPTAPNPELRWEKIRNINIGIDFATGNNIISGSIELYQKKGENLIQPTFLAPQTGFTSYQANTANTKTNGIDLTIRTKNLNGPVKWTTNFLLSAFKDEVVRFDAVRTSQSIFTAGGVKGKPLEALFTYKWAGLDPTNGDPQGYLNGKISKNYSGIINNFNPDSLVYSGSLVPTVFGSFRNDFSYKSFNLSVNIIYQLGWVFRKTTTSLNYTDILGYGGQNEDFTQRWQKPGDEKTTNVPSLVYPSYSDRNTFYQYSQVLVQSGNNIRLQDIRLGYDLPVWMVRKIQASRINIFAYANNIGIIWKKNKIGVDPDAIGNGLATYPNPFALSFGLTINL</sequence>
<dbReference type="NCBIfam" id="TIGR04056">
    <property type="entry name" value="OMP_RagA_SusC"/>
    <property type="match status" value="1"/>
</dbReference>
<proteinExistence type="inferred from homology"/>
<evidence type="ECO:0000256" key="4">
    <source>
        <dbReference type="ARBA" id="ARBA00022692"/>
    </source>
</evidence>
<evidence type="ECO:0000256" key="9">
    <source>
        <dbReference type="RuleBase" id="RU003357"/>
    </source>
</evidence>
<keyword evidence="7 8" id="KW-0998">Cell outer membrane</keyword>
<dbReference type="InterPro" id="IPR000531">
    <property type="entry name" value="Beta-barrel_TonB"/>
</dbReference>
<dbReference type="GO" id="GO:0009279">
    <property type="term" value="C:cell outer membrane"/>
    <property type="evidence" value="ECO:0007669"/>
    <property type="project" value="UniProtKB-SubCell"/>
</dbReference>
<dbReference type="AlphaFoldDB" id="A0A495IW31"/>
<dbReference type="Pfam" id="PF13715">
    <property type="entry name" value="CarbopepD_reg_2"/>
    <property type="match status" value="1"/>
</dbReference>
<reference evidence="13 14" key="1">
    <citation type="submission" date="2018-10" db="EMBL/GenBank/DDBJ databases">
        <title>Genomic Encyclopedia of Archaeal and Bacterial Type Strains, Phase II (KMG-II): from individual species to whole genera.</title>
        <authorList>
            <person name="Goeker M."/>
        </authorList>
    </citation>
    <scope>NUCLEOTIDE SEQUENCE [LARGE SCALE GENOMIC DNA]</scope>
    <source>
        <strain evidence="13 14">DSM 18602</strain>
    </source>
</reference>
<dbReference type="InterPro" id="IPR012910">
    <property type="entry name" value="Plug_dom"/>
</dbReference>
<comment type="caution">
    <text evidence="13">The sequence shown here is derived from an EMBL/GenBank/DDBJ whole genome shotgun (WGS) entry which is preliminary data.</text>
</comment>
<feature type="signal peptide" evidence="10">
    <location>
        <begin position="1"/>
        <end position="37"/>
    </location>
</feature>
<feature type="domain" description="TonB-dependent receptor-like beta-barrel" evidence="11">
    <location>
        <begin position="635"/>
        <end position="979"/>
    </location>
</feature>
<dbReference type="InterPro" id="IPR037066">
    <property type="entry name" value="Plug_dom_sf"/>
</dbReference>
<dbReference type="Gene3D" id="2.170.130.10">
    <property type="entry name" value="TonB-dependent receptor, plug domain"/>
    <property type="match status" value="1"/>
</dbReference>
<comment type="subcellular location">
    <subcellularLocation>
        <location evidence="1 8">Cell outer membrane</location>
        <topology evidence="1 8">Multi-pass membrane protein</topology>
    </subcellularLocation>
</comment>
<keyword evidence="4 8" id="KW-0812">Transmembrane</keyword>
<dbReference type="Proteomes" id="UP000268007">
    <property type="component" value="Unassembled WGS sequence"/>
</dbReference>
<dbReference type="SUPFAM" id="SSF49464">
    <property type="entry name" value="Carboxypeptidase regulatory domain-like"/>
    <property type="match status" value="1"/>
</dbReference>
<evidence type="ECO:0000256" key="6">
    <source>
        <dbReference type="ARBA" id="ARBA00023136"/>
    </source>
</evidence>
<dbReference type="InterPro" id="IPR023997">
    <property type="entry name" value="TonB-dep_OMP_SusC/RagA_CS"/>
</dbReference>
<evidence type="ECO:0000313" key="14">
    <source>
        <dbReference type="Proteomes" id="UP000268007"/>
    </source>
</evidence>
<dbReference type="Pfam" id="PF00593">
    <property type="entry name" value="TonB_dep_Rec_b-barrel"/>
    <property type="match status" value="1"/>
</dbReference>
<comment type="similarity">
    <text evidence="8 9">Belongs to the TonB-dependent receptor family.</text>
</comment>
<evidence type="ECO:0000313" key="13">
    <source>
        <dbReference type="EMBL" id="RKR80703.1"/>
    </source>
</evidence>
<evidence type="ECO:0000256" key="7">
    <source>
        <dbReference type="ARBA" id="ARBA00023237"/>
    </source>
</evidence>
<dbReference type="Gene3D" id="2.60.40.1120">
    <property type="entry name" value="Carboxypeptidase-like, regulatory domain"/>
    <property type="match status" value="1"/>
</dbReference>
<evidence type="ECO:0000256" key="2">
    <source>
        <dbReference type="ARBA" id="ARBA00022448"/>
    </source>
</evidence>
<keyword evidence="5 9" id="KW-0798">TonB box</keyword>
<dbReference type="PROSITE" id="PS52016">
    <property type="entry name" value="TONB_DEPENDENT_REC_3"/>
    <property type="match status" value="1"/>
</dbReference>
<dbReference type="SUPFAM" id="SSF56935">
    <property type="entry name" value="Porins"/>
    <property type="match status" value="1"/>
</dbReference>
<keyword evidence="3 8" id="KW-1134">Transmembrane beta strand</keyword>
<feature type="chain" id="PRO_5019838530" evidence="10">
    <location>
        <begin position="38"/>
        <end position="1193"/>
    </location>
</feature>
<organism evidence="13 14">
    <name type="scientific">Mucilaginibacter gracilis</name>
    <dbReference type="NCBI Taxonomy" id="423350"/>
    <lineage>
        <taxon>Bacteria</taxon>
        <taxon>Pseudomonadati</taxon>
        <taxon>Bacteroidota</taxon>
        <taxon>Sphingobacteriia</taxon>
        <taxon>Sphingobacteriales</taxon>
        <taxon>Sphingobacteriaceae</taxon>
        <taxon>Mucilaginibacter</taxon>
    </lineage>
</organism>
<dbReference type="InterPro" id="IPR039426">
    <property type="entry name" value="TonB-dep_rcpt-like"/>
</dbReference>
<keyword evidence="6 8" id="KW-0472">Membrane</keyword>
<accession>A0A495IW31</accession>
<evidence type="ECO:0000259" key="12">
    <source>
        <dbReference type="Pfam" id="PF07715"/>
    </source>
</evidence>
<evidence type="ECO:0000256" key="3">
    <source>
        <dbReference type="ARBA" id="ARBA00022452"/>
    </source>
</evidence>
<dbReference type="InterPro" id="IPR008969">
    <property type="entry name" value="CarboxyPept-like_regulatory"/>
</dbReference>
<evidence type="ECO:0000256" key="10">
    <source>
        <dbReference type="SAM" id="SignalP"/>
    </source>
</evidence>
<keyword evidence="10" id="KW-0732">Signal</keyword>
<name>A0A495IW31_9SPHI</name>
<dbReference type="NCBIfam" id="TIGR04057">
    <property type="entry name" value="SusC_RagA_signa"/>
    <property type="match status" value="1"/>
</dbReference>
<keyword evidence="2 8" id="KW-0813">Transport</keyword>
<dbReference type="Gene3D" id="2.40.170.20">
    <property type="entry name" value="TonB-dependent receptor, beta-barrel domain"/>
    <property type="match status" value="1"/>
</dbReference>
<dbReference type="OrthoDB" id="9768177at2"/>
<dbReference type="InterPro" id="IPR023996">
    <property type="entry name" value="TonB-dep_OMP_SusC/RagA"/>
</dbReference>
<protein>
    <submittedName>
        <fullName evidence="13">TonB-linked SusC/RagA family outer membrane protein</fullName>
    </submittedName>
</protein>
<dbReference type="EMBL" id="RBKU01000001">
    <property type="protein sequence ID" value="RKR80703.1"/>
    <property type="molecule type" value="Genomic_DNA"/>
</dbReference>
<evidence type="ECO:0000256" key="8">
    <source>
        <dbReference type="PROSITE-ProRule" id="PRU01360"/>
    </source>
</evidence>
<evidence type="ECO:0000256" key="5">
    <source>
        <dbReference type="ARBA" id="ARBA00023077"/>
    </source>
</evidence>
<evidence type="ECO:0000256" key="1">
    <source>
        <dbReference type="ARBA" id="ARBA00004571"/>
    </source>
</evidence>
<gene>
    <name evidence="13" type="ORF">BDD43_0835</name>
</gene>